<dbReference type="EMBL" id="BAABME010000640">
    <property type="protein sequence ID" value="GAA0144395.1"/>
    <property type="molecule type" value="Genomic_DNA"/>
</dbReference>
<organism evidence="1 2">
    <name type="scientific">Lithospermum erythrorhizon</name>
    <name type="common">Purple gromwell</name>
    <name type="synonym">Lithospermum officinale var. erythrorhizon</name>
    <dbReference type="NCBI Taxonomy" id="34254"/>
    <lineage>
        <taxon>Eukaryota</taxon>
        <taxon>Viridiplantae</taxon>
        <taxon>Streptophyta</taxon>
        <taxon>Embryophyta</taxon>
        <taxon>Tracheophyta</taxon>
        <taxon>Spermatophyta</taxon>
        <taxon>Magnoliopsida</taxon>
        <taxon>eudicotyledons</taxon>
        <taxon>Gunneridae</taxon>
        <taxon>Pentapetalae</taxon>
        <taxon>asterids</taxon>
        <taxon>lamiids</taxon>
        <taxon>Boraginales</taxon>
        <taxon>Boraginaceae</taxon>
        <taxon>Boraginoideae</taxon>
        <taxon>Lithospermeae</taxon>
        <taxon>Lithospermum</taxon>
    </lineage>
</organism>
<dbReference type="AlphaFoldDB" id="A0AAV3P2D4"/>
<dbReference type="Gene3D" id="3.10.10.10">
    <property type="entry name" value="HIV Type 1 Reverse Transcriptase, subunit A, domain 1"/>
    <property type="match status" value="1"/>
</dbReference>
<accession>A0AAV3P2D4</accession>
<keyword evidence="2" id="KW-1185">Reference proteome</keyword>
<dbReference type="SUPFAM" id="SSF56672">
    <property type="entry name" value="DNA/RNA polymerases"/>
    <property type="match status" value="1"/>
</dbReference>
<dbReference type="InterPro" id="IPR043502">
    <property type="entry name" value="DNA/RNA_pol_sf"/>
</dbReference>
<reference evidence="1 2" key="1">
    <citation type="submission" date="2024-01" db="EMBL/GenBank/DDBJ databases">
        <title>The complete chloroplast genome sequence of Lithospermum erythrorhizon: insights into the phylogenetic relationship among Boraginaceae species and the maternal lineages of purple gromwells.</title>
        <authorList>
            <person name="Okada T."/>
            <person name="Watanabe K."/>
        </authorList>
    </citation>
    <scope>NUCLEOTIDE SEQUENCE [LARGE SCALE GENOMIC DNA]</scope>
</reference>
<gene>
    <name evidence="1" type="ORF">LIER_04854</name>
</gene>
<dbReference type="Proteomes" id="UP001454036">
    <property type="component" value="Unassembled WGS sequence"/>
</dbReference>
<sequence>MSGLDANLALHRLHADPSFKPVKQKRRNFLDERNLAIQQEIEELVKANAIRELQFPEWIANVVMISSDTPPRRRSGKKGFYYGVRVVLLESDAIHIEECEGHLSEDR</sequence>
<proteinExistence type="predicted"/>
<evidence type="ECO:0000313" key="1">
    <source>
        <dbReference type="EMBL" id="GAA0144395.1"/>
    </source>
</evidence>
<evidence type="ECO:0000313" key="2">
    <source>
        <dbReference type="Proteomes" id="UP001454036"/>
    </source>
</evidence>
<name>A0AAV3P2D4_LITER</name>
<protein>
    <submittedName>
        <fullName evidence="1">Uncharacterized protein</fullName>
    </submittedName>
</protein>
<comment type="caution">
    <text evidence="1">The sequence shown here is derived from an EMBL/GenBank/DDBJ whole genome shotgun (WGS) entry which is preliminary data.</text>
</comment>